<feature type="compositionally biased region" description="Polar residues" evidence="7">
    <location>
        <begin position="1"/>
        <end position="13"/>
    </location>
</feature>
<accession>A0AAJ7DVF9</accession>
<evidence type="ECO:0000256" key="2">
    <source>
        <dbReference type="ARBA" id="ARBA00022737"/>
    </source>
</evidence>
<dbReference type="AlphaFoldDB" id="A0AAJ7DVF9"/>
<keyword evidence="4" id="KW-0862">Zinc</keyword>
<dbReference type="Pfam" id="PF00643">
    <property type="entry name" value="zf-B_box"/>
    <property type="match status" value="1"/>
</dbReference>
<dbReference type="GO" id="GO:0061630">
    <property type="term" value="F:ubiquitin protein ligase activity"/>
    <property type="evidence" value="ECO:0007669"/>
    <property type="project" value="TreeGrafter"/>
</dbReference>
<dbReference type="CDD" id="cd14959">
    <property type="entry name" value="NHL_brat_like"/>
    <property type="match status" value="1"/>
</dbReference>
<dbReference type="InterPro" id="IPR018957">
    <property type="entry name" value="Znf_C3HC4_RING-type"/>
</dbReference>
<evidence type="ECO:0000256" key="1">
    <source>
        <dbReference type="ARBA" id="ARBA00022723"/>
    </source>
</evidence>
<dbReference type="SUPFAM" id="SSF57845">
    <property type="entry name" value="B-box zinc-binding domain"/>
    <property type="match status" value="1"/>
</dbReference>
<name>A0AAJ7DVF9_9HYME</name>
<feature type="region of interest" description="Disordered" evidence="7">
    <location>
        <begin position="1"/>
        <end position="47"/>
    </location>
</feature>
<evidence type="ECO:0000259" key="9">
    <source>
        <dbReference type="PROSITE" id="PS50119"/>
    </source>
</evidence>
<dbReference type="SMART" id="SM00184">
    <property type="entry name" value="RING"/>
    <property type="match status" value="1"/>
</dbReference>
<feature type="repeat" description="NHL" evidence="6">
    <location>
        <begin position="673"/>
        <end position="716"/>
    </location>
</feature>
<feature type="compositionally biased region" description="Basic and acidic residues" evidence="7">
    <location>
        <begin position="26"/>
        <end position="40"/>
    </location>
</feature>
<dbReference type="Pfam" id="PF00097">
    <property type="entry name" value="zf-C3HC4"/>
    <property type="match status" value="1"/>
</dbReference>
<dbReference type="Pfam" id="PF01436">
    <property type="entry name" value="NHL"/>
    <property type="match status" value="1"/>
</dbReference>
<dbReference type="SMART" id="SM00336">
    <property type="entry name" value="BBOX"/>
    <property type="match status" value="2"/>
</dbReference>
<sequence>MASTTLAVSNGTNSVTSVASHSSSVKSDEIDGSESYREKSASFSSRNQVDSLEEMNYSSGDTLDQNRCGICSNNLSSPRVLFCLHVFCEACLDKLANCKDIDLKSNSIITCPMCQQETQVSSKGAASLPCDYVLTNILDMSAIKSTYVLCTSCKTMENAVARCSDCANFLCPNCNTAHQFMRCFESHKVITFDDLRKSDEAIPIHKPIFCDVHSTETMKFYCYTCQIPICNECLLVEHKAPEHHYERLKDAEPRQKEELFNLVNESKGRIGDCDQISSQLGNALSELQAQRDQAKDLILETFQSYKAILEKCRDNALNDLEKIHSERELEIMDSFHSVEKTVEKIECACQFTNRLLEHGDATEILSLRRIVTNQLLDLLKNMPKPNITFLIEFQTDYNNFEKTIGEAFGKVYAENISDTKSPTSTINSLPGLATHQVNHTSVGCSSSMSASSPISLPASMQSSFEGDTSFAIPPASSPNIPPPPPVPVSIPTGPMHGLTSIQEYNLQQLASLAEKVEIAGDAGVVDPSSNPSPTPSFTLADLFAGDLNSTSNAINNLQALAKLGNSLGNQDLNPSTMNGNNLVLGRGSSPVLVDAPNLATLTGNTLLNGGFQSLSSSTSPILSQGANDISGDSMHNMSIVMGNTAGNVTNSTTTNFNNHSRSTNPKLTPMQIRCKFGQLGPSKSQFNSPHGFCLGIDEDIIVADTNNHRIQIFEKTGIFKSQFGIPGKEEGQLWYPRKVAVMKNSGKYVVCDRGNERSRMQIFTKNGHFIKKIAIRYIDIVAGLAVTGHGYIVAVDSVSPTVFVINDTGDLLRWFDCSDYMREPSDIAISGKEYFVCDFKGHCVVVFNEDGQFLRRIGCENITNFPNGIDISDAGDVLIGDSHGNRFHVAVFSRDGSLISEFECPYVKVSRCCGLKITSEGYIVTLAKNNHHVLVLNTLYIV</sequence>
<evidence type="ECO:0000256" key="6">
    <source>
        <dbReference type="PROSITE-ProRule" id="PRU00504"/>
    </source>
</evidence>
<organism evidence="10 11">
    <name type="scientific">Ceratosolen solmsi marchali</name>
    <dbReference type="NCBI Taxonomy" id="326594"/>
    <lineage>
        <taxon>Eukaryota</taxon>
        <taxon>Metazoa</taxon>
        <taxon>Ecdysozoa</taxon>
        <taxon>Arthropoda</taxon>
        <taxon>Hexapoda</taxon>
        <taxon>Insecta</taxon>
        <taxon>Pterygota</taxon>
        <taxon>Neoptera</taxon>
        <taxon>Endopterygota</taxon>
        <taxon>Hymenoptera</taxon>
        <taxon>Apocrita</taxon>
        <taxon>Proctotrupomorpha</taxon>
        <taxon>Chalcidoidea</taxon>
        <taxon>Agaonidae</taxon>
        <taxon>Agaoninae</taxon>
        <taxon>Ceratosolen</taxon>
    </lineage>
</organism>
<dbReference type="GO" id="GO:0005654">
    <property type="term" value="C:nucleoplasm"/>
    <property type="evidence" value="ECO:0007669"/>
    <property type="project" value="TreeGrafter"/>
</dbReference>
<dbReference type="Proteomes" id="UP000695007">
    <property type="component" value="Unplaced"/>
</dbReference>
<dbReference type="CDD" id="cd19798">
    <property type="entry name" value="Bbox2_BRAT-like"/>
    <property type="match status" value="1"/>
</dbReference>
<dbReference type="InterPro" id="IPR013083">
    <property type="entry name" value="Znf_RING/FYVE/PHD"/>
</dbReference>
<dbReference type="KEGG" id="csol:105362207"/>
<reference evidence="11" key="1">
    <citation type="submission" date="2025-08" db="UniProtKB">
        <authorList>
            <consortium name="RefSeq"/>
        </authorList>
    </citation>
    <scope>IDENTIFICATION</scope>
</reference>
<evidence type="ECO:0000256" key="5">
    <source>
        <dbReference type="PROSITE-ProRule" id="PRU00024"/>
    </source>
</evidence>
<dbReference type="PROSITE" id="PS50089">
    <property type="entry name" value="ZF_RING_2"/>
    <property type="match status" value="1"/>
</dbReference>
<dbReference type="SUPFAM" id="SSF101898">
    <property type="entry name" value="NHL repeat"/>
    <property type="match status" value="1"/>
</dbReference>
<dbReference type="InterPro" id="IPR001258">
    <property type="entry name" value="NHL_repeat"/>
</dbReference>
<keyword evidence="1" id="KW-0479">Metal-binding</keyword>
<dbReference type="PROSITE" id="PS00518">
    <property type="entry name" value="ZF_RING_1"/>
    <property type="match status" value="1"/>
</dbReference>
<dbReference type="PROSITE" id="PS50119">
    <property type="entry name" value="ZF_BBOX"/>
    <property type="match status" value="2"/>
</dbReference>
<feature type="domain" description="RING-type" evidence="8">
    <location>
        <begin position="68"/>
        <end position="115"/>
    </location>
</feature>
<dbReference type="Gene3D" id="3.30.40.10">
    <property type="entry name" value="Zinc/RING finger domain, C3HC4 (zinc finger)"/>
    <property type="match status" value="1"/>
</dbReference>
<dbReference type="InterPro" id="IPR011042">
    <property type="entry name" value="6-blade_b-propeller_TolB-like"/>
</dbReference>
<dbReference type="GeneID" id="105362207"/>
<dbReference type="PANTHER" id="PTHR25462:SF296">
    <property type="entry name" value="MEIOTIC P26, ISOFORM F"/>
    <property type="match status" value="1"/>
</dbReference>
<dbReference type="InterPro" id="IPR047153">
    <property type="entry name" value="TRIM45/56/19-like"/>
</dbReference>
<gene>
    <name evidence="11" type="primary">LOC105362207</name>
</gene>
<protein>
    <submittedName>
        <fullName evidence="11">Brain tumor protein</fullName>
    </submittedName>
</protein>
<evidence type="ECO:0000313" key="10">
    <source>
        <dbReference type="Proteomes" id="UP000695007"/>
    </source>
</evidence>
<keyword evidence="2" id="KW-0677">Repeat</keyword>
<evidence type="ECO:0000313" key="11">
    <source>
        <dbReference type="RefSeq" id="XP_011497882.1"/>
    </source>
</evidence>
<dbReference type="InterPro" id="IPR017907">
    <property type="entry name" value="Znf_RING_CS"/>
</dbReference>
<proteinExistence type="predicted"/>
<dbReference type="Gene3D" id="2.120.10.30">
    <property type="entry name" value="TolB, C-terminal domain"/>
    <property type="match status" value="1"/>
</dbReference>
<keyword evidence="3 5" id="KW-0863">Zinc-finger</keyword>
<evidence type="ECO:0000256" key="4">
    <source>
        <dbReference type="ARBA" id="ARBA00022833"/>
    </source>
</evidence>
<evidence type="ECO:0000256" key="7">
    <source>
        <dbReference type="SAM" id="MobiDB-lite"/>
    </source>
</evidence>
<feature type="domain" description="B box-type" evidence="9">
    <location>
        <begin position="205"/>
        <end position="244"/>
    </location>
</feature>
<dbReference type="InterPro" id="IPR003649">
    <property type="entry name" value="Bbox_C"/>
</dbReference>
<feature type="domain" description="B box-type" evidence="9">
    <location>
        <begin position="145"/>
        <end position="192"/>
    </location>
</feature>
<dbReference type="GO" id="GO:0008270">
    <property type="term" value="F:zinc ion binding"/>
    <property type="evidence" value="ECO:0007669"/>
    <property type="project" value="UniProtKB-KW"/>
</dbReference>
<dbReference type="InterPro" id="IPR001841">
    <property type="entry name" value="Znf_RING"/>
</dbReference>
<feature type="compositionally biased region" description="Low complexity" evidence="7">
    <location>
        <begin position="14"/>
        <end position="25"/>
    </location>
</feature>
<feature type="repeat" description="NHL" evidence="6">
    <location>
        <begin position="720"/>
        <end position="766"/>
    </location>
</feature>
<dbReference type="Gene3D" id="3.30.160.60">
    <property type="entry name" value="Classic Zinc Finger"/>
    <property type="match status" value="1"/>
</dbReference>
<dbReference type="CDD" id="cd20482">
    <property type="entry name" value="CC_brat-like"/>
    <property type="match status" value="1"/>
</dbReference>
<dbReference type="RefSeq" id="XP_011497882.1">
    <property type="nucleotide sequence ID" value="XM_011499580.1"/>
</dbReference>
<evidence type="ECO:0000259" key="8">
    <source>
        <dbReference type="PROSITE" id="PS50089"/>
    </source>
</evidence>
<dbReference type="CDD" id="cd19813">
    <property type="entry name" value="Bbox1_BRAT-like"/>
    <property type="match status" value="1"/>
</dbReference>
<keyword evidence="10" id="KW-1185">Reference proteome</keyword>
<dbReference type="PROSITE" id="PS51125">
    <property type="entry name" value="NHL"/>
    <property type="match status" value="2"/>
</dbReference>
<dbReference type="InterPro" id="IPR000315">
    <property type="entry name" value="Znf_B-box"/>
</dbReference>
<dbReference type="PANTHER" id="PTHR25462">
    <property type="entry name" value="BONUS, ISOFORM C-RELATED"/>
    <property type="match status" value="1"/>
</dbReference>
<dbReference type="SMART" id="SM00502">
    <property type="entry name" value="BBC"/>
    <property type="match status" value="1"/>
</dbReference>
<evidence type="ECO:0000256" key="3">
    <source>
        <dbReference type="ARBA" id="ARBA00022771"/>
    </source>
</evidence>
<dbReference type="SUPFAM" id="SSF57850">
    <property type="entry name" value="RING/U-box"/>
    <property type="match status" value="1"/>
</dbReference>